<dbReference type="SMART" id="SM00409">
    <property type="entry name" value="IG"/>
    <property type="match status" value="1"/>
</dbReference>
<dbReference type="Gene3D" id="2.60.40.10">
    <property type="entry name" value="Immunoglobulins"/>
    <property type="match status" value="1"/>
</dbReference>
<dbReference type="AlphaFoldDB" id="A0A8T0DS61"/>
<dbReference type="Proteomes" id="UP000699462">
    <property type="component" value="Unassembled WGS sequence"/>
</dbReference>
<dbReference type="EMBL" id="JTDF01001827">
    <property type="protein sequence ID" value="KAF8569491.1"/>
    <property type="molecule type" value="Genomic_DNA"/>
</dbReference>
<dbReference type="InterPro" id="IPR013783">
    <property type="entry name" value="Ig-like_fold"/>
</dbReference>
<dbReference type="OrthoDB" id="10028801at2759"/>
<dbReference type="InterPro" id="IPR036179">
    <property type="entry name" value="Ig-like_dom_sf"/>
</dbReference>
<feature type="domain" description="Ig-like" evidence="1">
    <location>
        <begin position="6"/>
        <end position="146"/>
    </location>
</feature>
<evidence type="ECO:0000259" key="1">
    <source>
        <dbReference type="PROSITE" id="PS50835"/>
    </source>
</evidence>
<dbReference type="SUPFAM" id="SSF48726">
    <property type="entry name" value="Immunoglobulin"/>
    <property type="match status" value="1"/>
</dbReference>
<accession>A0A8T0DS61</accession>
<dbReference type="InterPro" id="IPR003599">
    <property type="entry name" value="Ig_sub"/>
</dbReference>
<evidence type="ECO:0000313" key="3">
    <source>
        <dbReference type="Proteomes" id="UP000699462"/>
    </source>
</evidence>
<reference evidence="2 3" key="1">
    <citation type="submission" date="2019-07" db="EMBL/GenBank/DDBJ databases">
        <title>Annotation for the trematode Paragonimus westermani.</title>
        <authorList>
            <person name="Choi Y.-J."/>
        </authorList>
    </citation>
    <scope>NUCLEOTIDE SEQUENCE [LARGE SCALE GENOMIC DNA]</scope>
    <source>
        <strain evidence="2">180907_Pwestermani</strain>
    </source>
</reference>
<dbReference type="PROSITE" id="PS50835">
    <property type="entry name" value="IG_LIKE"/>
    <property type="match status" value="1"/>
</dbReference>
<sequence length="175" mass="19922">MSEQVPAGLVGDAVVNVTQIEDENTYLECDATANPAVATQAFTWYRHEPPPGWPQDVNEAAVQISPPIPCNQVSIVSKSWLFPLNLRLLLDCELLSDDKLFVLCQQIDPTHIRSRLTIYRVTKEDVGTYVCEVNNGLGEAVQKRINLMYQCKFRHSFLKKYLTIQFISFESFVRI</sequence>
<dbReference type="InterPro" id="IPR013151">
    <property type="entry name" value="Immunoglobulin_dom"/>
</dbReference>
<name>A0A8T0DS61_9TREM</name>
<comment type="caution">
    <text evidence="2">The sequence shown here is derived from an EMBL/GenBank/DDBJ whole genome shotgun (WGS) entry which is preliminary data.</text>
</comment>
<proteinExistence type="predicted"/>
<evidence type="ECO:0000313" key="2">
    <source>
        <dbReference type="EMBL" id="KAF8569491.1"/>
    </source>
</evidence>
<dbReference type="Pfam" id="PF00047">
    <property type="entry name" value="ig"/>
    <property type="match status" value="1"/>
</dbReference>
<dbReference type="InterPro" id="IPR007110">
    <property type="entry name" value="Ig-like_dom"/>
</dbReference>
<organism evidence="2 3">
    <name type="scientific">Paragonimus westermani</name>
    <dbReference type="NCBI Taxonomy" id="34504"/>
    <lineage>
        <taxon>Eukaryota</taxon>
        <taxon>Metazoa</taxon>
        <taxon>Spiralia</taxon>
        <taxon>Lophotrochozoa</taxon>
        <taxon>Platyhelminthes</taxon>
        <taxon>Trematoda</taxon>
        <taxon>Digenea</taxon>
        <taxon>Plagiorchiida</taxon>
        <taxon>Troglotremata</taxon>
        <taxon>Troglotrematidae</taxon>
        <taxon>Paragonimus</taxon>
    </lineage>
</organism>
<keyword evidence="3" id="KW-1185">Reference proteome</keyword>
<protein>
    <recommendedName>
        <fullName evidence="1">Ig-like domain-containing protein</fullName>
    </recommendedName>
</protein>
<dbReference type="CDD" id="cd00096">
    <property type="entry name" value="Ig"/>
    <property type="match status" value="1"/>
</dbReference>
<gene>
    <name evidence="2" type="ORF">P879_00559</name>
</gene>